<reference evidence="2 3" key="1">
    <citation type="submission" date="2020-07" db="EMBL/GenBank/DDBJ databases">
        <authorList>
            <person name="Zhuang K."/>
            <person name="Ran Y."/>
        </authorList>
    </citation>
    <scope>NUCLEOTIDE SEQUENCE [LARGE SCALE GENOMIC DNA]</scope>
    <source>
        <strain evidence="2 3">WCH-YHL-001</strain>
    </source>
</reference>
<dbReference type="RefSeq" id="WP_181583780.1">
    <property type="nucleotide sequence ID" value="NZ_CP059399.1"/>
</dbReference>
<name>A0A7D6VH20_9NOCA</name>
<feature type="domain" description="SnoaL-like" evidence="1">
    <location>
        <begin position="14"/>
        <end position="108"/>
    </location>
</feature>
<dbReference type="EMBL" id="CP059399">
    <property type="protein sequence ID" value="QLY32615.1"/>
    <property type="molecule type" value="Genomic_DNA"/>
</dbReference>
<dbReference type="AlphaFoldDB" id="A0A7D6VH20"/>
<dbReference type="SUPFAM" id="SSF54427">
    <property type="entry name" value="NTF2-like"/>
    <property type="match status" value="1"/>
</dbReference>
<gene>
    <name evidence="2" type="ORF">H0264_10475</name>
</gene>
<accession>A0A7D6VH20</accession>
<evidence type="ECO:0000313" key="2">
    <source>
        <dbReference type="EMBL" id="QLY32615.1"/>
    </source>
</evidence>
<evidence type="ECO:0000313" key="3">
    <source>
        <dbReference type="Proteomes" id="UP000515512"/>
    </source>
</evidence>
<sequence>MTDTATADRNKALVQRGFAEFAAGNVEVLEELLHDDFLEHSPGNPSGKTAFIEYIANAPVASARLDLARVIADEEYVVVHYRMTPAAEPVEYAVADIWRIADGKIVEHWDVVQPMPEAGEIPHGML</sequence>
<organism evidence="2 3">
    <name type="scientific">Nocardia huaxiensis</name>
    <dbReference type="NCBI Taxonomy" id="2755382"/>
    <lineage>
        <taxon>Bacteria</taxon>
        <taxon>Bacillati</taxon>
        <taxon>Actinomycetota</taxon>
        <taxon>Actinomycetes</taxon>
        <taxon>Mycobacteriales</taxon>
        <taxon>Nocardiaceae</taxon>
        <taxon>Nocardia</taxon>
    </lineage>
</organism>
<dbReference type="Pfam" id="PF12680">
    <property type="entry name" value="SnoaL_2"/>
    <property type="match status" value="1"/>
</dbReference>
<dbReference type="KEGG" id="nhu:H0264_10475"/>
<evidence type="ECO:0000259" key="1">
    <source>
        <dbReference type="Pfam" id="PF12680"/>
    </source>
</evidence>
<dbReference type="Proteomes" id="UP000515512">
    <property type="component" value="Chromosome"/>
</dbReference>
<dbReference type="Gene3D" id="3.10.450.50">
    <property type="match status" value="1"/>
</dbReference>
<dbReference type="InterPro" id="IPR037401">
    <property type="entry name" value="SnoaL-like"/>
</dbReference>
<proteinExistence type="predicted"/>
<protein>
    <submittedName>
        <fullName evidence="2">Nuclear transport factor 2 family protein</fullName>
    </submittedName>
</protein>
<keyword evidence="3" id="KW-1185">Reference proteome</keyword>
<dbReference type="InterPro" id="IPR032710">
    <property type="entry name" value="NTF2-like_dom_sf"/>
</dbReference>